<dbReference type="Pfam" id="PF07714">
    <property type="entry name" value="PK_Tyr_Ser-Thr"/>
    <property type="match status" value="1"/>
</dbReference>
<feature type="region of interest" description="Disordered" evidence="1">
    <location>
        <begin position="552"/>
        <end position="589"/>
    </location>
</feature>
<keyword evidence="4" id="KW-1185">Reference proteome</keyword>
<comment type="caution">
    <text evidence="3">The sequence shown here is derived from an EMBL/GenBank/DDBJ whole genome shotgun (WGS) entry which is preliminary data.</text>
</comment>
<evidence type="ECO:0000313" key="4">
    <source>
        <dbReference type="Proteomes" id="UP000612055"/>
    </source>
</evidence>
<feature type="region of interest" description="Disordered" evidence="1">
    <location>
        <begin position="324"/>
        <end position="414"/>
    </location>
</feature>
<dbReference type="OrthoDB" id="1711006at2759"/>
<dbReference type="PROSITE" id="PS50011">
    <property type="entry name" value="PROTEIN_KINASE_DOM"/>
    <property type="match status" value="1"/>
</dbReference>
<evidence type="ECO:0000256" key="1">
    <source>
        <dbReference type="SAM" id="MobiDB-lite"/>
    </source>
</evidence>
<dbReference type="InterPro" id="IPR011009">
    <property type="entry name" value="Kinase-like_dom_sf"/>
</dbReference>
<dbReference type="SMART" id="SM00220">
    <property type="entry name" value="S_TKc"/>
    <property type="match status" value="1"/>
</dbReference>
<dbReference type="InterPro" id="IPR001245">
    <property type="entry name" value="Ser-Thr/Tyr_kinase_cat_dom"/>
</dbReference>
<sequence>MKLAVTSGGLDKAGVREALVSPQLRHPHVVNTFAVRGAALTEEFLSELWGGRDSPSHPINSHGGGAASATRSTRSSLLPNFASEDGLGDPRPARNPREGWAEALARSGALPGKTLLLLVQEFCERGTLAHAIRQGRFRCGLPREHPDWAHDERVARRMVLRTAAEICRGMVHLHGANVIHGDLKPANVLLARSAADRRGFTVKIGDFGMTHLLDGDGSRCDSSTWGTLAYASPEAMNGEHTKKSDVFSFGVILSEMMTGKRPYENLMHGQIMMGVSLQGLRPELPDEEWPELCALARRCMEQDPDARPSFLELEDAMVELEEDLRRKGAESRRSSADQEQKSGVGRRRGSTASSQGQPGTPSGAGRRGGSPANTPPPTMERHPRNRSSLTTASSATSTVGGNTGPLAAGWGPPVDVTAQHAQHARLPAALQLPRQAAQQPAAAQHGAQHAGQQSAPLAAQHAPQRPAAAAADGITTPAAILATTPALGAGTAAAAPPPVPTAVSAPLPMGVTALPPRGSTDGFSVEGEDAAPTQLQSPSPWLTTAAMVTDVDVQPAEAPGAQPSPCPPAEPPPMTGSLEGGKGPAPHML</sequence>
<gene>
    <name evidence="3" type="ORF">HYH03_005234</name>
</gene>
<name>A0A835Y821_9CHLO</name>
<feature type="compositionally biased region" description="Pro residues" evidence="1">
    <location>
        <begin position="562"/>
        <end position="574"/>
    </location>
</feature>
<dbReference type="InterPro" id="IPR000719">
    <property type="entry name" value="Prot_kinase_dom"/>
</dbReference>
<feature type="domain" description="Protein kinase" evidence="2">
    <location>
        <begin position="1"/>
        <end position="318"/>
    </location>
</feature>
<dbReference type="AlphaFoldDB" id="A0A835Y821"/>
<accession>A0A835Y821</accession>
<dbReference type="GO" id="GO:0005524">
    <property type="term" value="F:ATP binding"/>
    <property type="evidence" value="ECO:0007669"/>
    <property type="project" value="InterPro"/>
</dbReference>
<dbReference type="InterPro" id="IPR008271">
    <property type="entry name" value="Ser/Thr_kinase_AS"/>
</dbReference>
<dbReference type="PANTHER" id="PTHR44329:SF214">
    <property type="entry name" value="PROTEIN KINASE DOMAIN-CONTAINING PROTEIN"/>
    <property type="match status" value="1"/>
</dbReference>
<dbReference type="InterPro" id="IPR051681">
    <property type="entry name" value="Ser/Thr_Kinases-Pseudokinases"/>
</dbReference>
<feature type="compositionally biased region" description="Polar residues" evidence="1">
    <location>
        <begin position="350"/>
        <end position="360"/>
    </location>
</feature>
<proteinExistence type="predicted"/>
<feature type="region of interest" description="Disordered" evidence="1">
    <location>
        <begin position="432"/>
        <end position="471"/>
    </location>
</feature>
<dbReference type="PANTHER" id="PTHR44329">
    <property type="entry name" value="SERINE/THREONINE-PROTEIN KINASE TNNI3K-RELATED"/>
    <property type="match status" value="1"/>
</dbReference>
<dbReference type="Proteomes" id="UP000612055">
    <property type="component" value="Unassembled WGS sequence"/>
</dbReference>
<dbReference type="SUPFAM" id="SSF56112">
    <property type="entry name" value="Protein kinase-like (PK-like)"/>
    <property type="match status" value="1"/>
</dbReference>
<protein>
    <recommendedName>
        <fullName evidence="2">Protein kinase domain-containing protein</fullName>
    </recommendedName>
</protein>
<organism evidence="3 4">
    <name type="scientific">Edaphochlamys debaryana</name>
    <dbReference type="NCBI Taxonomy" id="47281"/>
    <lineage>
        <taxon>Eukaryota</taxon>
        <taxon>Viridiplantae</taxon>
        <taxon>Chlorophyta</taxon>
        <taxon>core chlorophytes</taxon>
        <taxon>Chlorophyceae</taxon>
        <taxon>CS clade</taxon>
        <taxon>Chlamydomonadales</taxon>
        <taxon>Chlamydomonadales incertae sedis</taxon>
        <taxon>Edaphochlamys</taxon>
    </lineage>
</organism>
<reference evidence="3" key="1">
    <citation type="journal article" date="2020" name="bioRxiv">
        <title>Comparative genomics of Chlamydomonas.</title>
        <authorList>
            <person name="Craig R.J."/>
            <person name="Hasan A.R."/>
            <person name="Ness R.W."/>
            <person name="Keightley P.D."/>
        </authorList>
    </citation>
    <scope>NUCLEOTIDE SEQUENCE</scope>
    <source>
        <strain evidence="3">CCAP 11/70</strain>
    </source>
</reference>
<evidence type="ECO:0000313" key="3">
    <source>
        <dbReference type="EMBL" id="KAG2496829.1"/>
    </source>
</evidence>
<feature type="region of interest" description="Disordered" evidence="1">
    <location>
        <begin position="510"/>
        <end position="537"/>
    </location>
</feature>
<dbReference type="GO" id="GO:0004674">
    <property type="term" value="F:protein serine/threonine kinase activity"/>
    <property type="evidence" value="ECO:0007669"/>
    <property type="project" value="TreeGrafter"/>
</dbReference>
<dbReference type="Gene3D" id="1.10.510.10">
    <property type="entry name" value="Transferase(Phosphotransferase) domain 1"/>
    <property type="match status" value="1"/>
</dbReference>
<dbReference type="EMBL" id="JAEHOE010000017">
    <property type="protein sequence ID" value="KAG2496829.1"/>
    <property type="molecule type" value="Genomic_DNA"/>
</dbReference>
<evidence type="ECO:0000259" key="2">
    <source>
        <dbReference type="PROSITE" id="PS50011"/>
    </source>
</evidence>
<dbReference type="PROSITE" id="PS00108">
    <property type="entry name" value="PROTEIN_KINASE_ST"/>
    <property type="match status" value="1"/>
</dbReference>
<feature type="compositionally biased region" description="Basic and acidic residues" evidence="1">
    <location>
        <begin position="324"/>
        <end position="340"/>
    </location>
</feature>
<feature type="compositionally biased region" description="Low complexity" evidence="1">
    <location>
        <begin position="387"/>
        <end position="398"/>
    </location>
</feature>